<name>A0AAV7UBC2_PLEWA</name>
<comment type="caution">
    <text evidence="1">The sequence shown here is derived from an EMBL/GenBank/DDBJ whole genome shotgun (WGS) entry which is preliminary data.</text>
</comment>
<keyword evidence="2" id="KW-1185">Reference proteome</keyword>
<dbReference type="InterPro" id="IPR011992">
    <property type="entry name" value="EF-hand-dom_pair"/>
</dbReference>
<reference evidence="1" key="1">
    <citation type="journal article" date="2022" name="bioRxiv">
        <title>Sequencing and chromosome-scale assembly of the giantPleurodeles waltlgenome.</title>
        <authorList>
            <person name="Brown T."/>
            <person name="Elewa A."/>
            <person name="Iarovenko S."/>
            <person name="Subramanian E."/>
            <person name="Araus A.J."/>
            <person name="Petzold A."/>
            <person name="Susuki M."/>
            <person name="Suzuki K.-i.T."/>
            <person name="Hayashi T."/>
            <person name="Toyoda A."/>
            <person name="Oliveira C."/>
            <person name="Osipova E."/>
            <person name="Leigh N.D."/>
            <person name="Simon A."/>
            <person name="Yun M.H."/>
        </authorList>
    </citation>
    <scope>NUCLEOTIDE SEQUENCE</scope>
    <source>
        <strain evidence="1">20211129_DDA</strain>
        <tissue evidence="1">Liver</tissue>
    </source>
</reference>
<dbReference type="EMBL" id="JANPWB010000005">
    <property type="protein sequence ID" value="KAJ1186282.1"/>
    <property type="molecule type" value="Genomic_DNA"/>
</dbReference>
<sequence>MGISRLHPHLLPLMTLGFGSLIDNITEFENQSAARYDETLKRFPDWTADVISKLKLQFLVIDTDNDYLVGFNEFDSFLDDMEVEATVEERETYFTHVATEKTGMMDFERFLQVSSREKMLCTGE</sequence>
<proteinExistence type="predicted"/>
<evidence type="ECO:0000313" key="2">
    <source>
        <dbReference type="Proteomes" id="UP001066276"/>
    </source>
</evidence>
<protein>
    <submittedName>
        <fullName evidence="1">Uncharacterized protein</fullName>
    </submittedName>
</protein>
<dbReference type="Proteomes" id="UP001066276">
    <property type="component" value="Chromosome 3_1"/>
</dbReference>
<organism evidence="1 2">
    <name type="scientific">Pleurodeles waltl</name>
    <name type="common">Iberian ribbed newt</name>
    <dbReference type="NCBI Taxonomy" id="8319"/>
    <lineage>
        <taxon>Eukaryota</taxon>
        <taxon>Metazoa</taxon>
        <taxon>Chordata</taxon>
        <taxon>Craniata</taxon>
        <taxon>Vertebrata</taxon>
        <taxon>Euteleostomi</taxon>
        <taxon>Amphibia</taxon>
        <taxon>Batrachia</taxon>
        <taxon>Caudata</taxon>
        <taxon>Salamandroidea</taxon>
        <taxon>Salamandridae</taxon>
        <taxon>Pleurodelinae</taxon>
        <taxon>Pleurodeles</taxon>
    </lineage>
</organism>
<gene>
    <name evidence="1" type="ORF">NDU88_003065</name>
</gene>
<dbReference type="SUPFAM" id="SSF47473">
    <property type="entry name" value="EF-hand"/>
    <property type="match status" value="1"/>
</dbReference>
<dbReference type="AlphaFoldDB" id="A0AAV7UBC2"/>
<dbReference type="Gene3D" id="1.10.238.10">
    <property type="entry name" value="EF-hand"/>
    <property type="match status" value="1"/>
</dbReference>
<accession>A0AAV7UBC2</accession>
<evidence type="ECO:0000313" key="1">
    <source>
        <dbReference type="EMBL" id="KAJ1186282.1"/>
    </source>
</evidence>